<feature type="signal peptide" evidence="1">
    <location>
        <begin position="1"/>
        <end position="24"/>
    </location>
</feature>
<comment type="caution">
    <text evidence="2">The sequence shown here is derived from an EMBL/GenBank/DDBJ whole genome shotgun (WGS) entry which is preliminary data.</text>
</comment>
<feature type="chain" id="PRO_5043406452" evidence="1">
    <location>
        <begin position="25"/>
        <end position="89"/>
    </location>
</feature>
<gene>
    <name evidence="2" type="ORF">KQX54_006924</name>
</gene>
<protein>
    <submittedName>
        <fullName evidence="2">Uncharacterized protein</fullName>
    </submittedName>
</protein>
<dbReference type="Proteomes" id="UP000826195">
    <property type="component" value="Unassembled WGS sequence"/>
</dbReference>
<dbReference type="AlphaFoldDB" id="A0AAV7HD87"/>
<proteinExistence type="predicted"/>
<reference evidence="2 3" key="1">
    <citation type="journal article" date="2021" name="J. Hered.">
        <title>A chromosome-level genome assembly of the parasitoid wasp, Cotesia glomerata (Hymenoptera: Braconidae).</title>
        <authorList>
            <person name="Pinto B.J."/>
            <person name="Weis J.J."/>
            <person name="Gamble T."/>
            <person name="Ode P.J."/>
            <person name="Paul R."/>
            <person name="Zaspel J.M."/>
        </authorList>
    </citation>
    <scope>NUCLEOTIDE SEQUENCE [LARGE SCALE GENOMIC DNA]</scope>
    <source>
        <strain evidence="2">CgM1</strain>
    </source>
</reference>
<evidence type="ECO:0000256" key="1">
    <source>
        <dbReference type="SAM" id="SignalP"/>
    </source>
</evidence>
<evidence type="ECO:0000313" key="2">
    <source>
        <dbReference type="EMBL" id="KAH0534688.1"/>
    </source>
</evidence>
<name>A0AAV7HD87_COTGL</name>
<keyword evidence="1" id="KW-0732">Signal</keyword>
<sequence length="89" mass="10108">MFKITKKILLTACGLLFISIITSADDPYGCIPLNHECMEDDTCCQNETSNLGPDAFSHVECNYRSEHKGYRCQEIIHYDQTIPNDYISA</sequence>
<evidence type="ECO:0000313" key="3">
    <source>
        <dbReference type="Proteomes" id="UP000826195"/>
    </source>
</evidence>
<accession>A0AAV7HD87</accession>
<dbReference type="EMBL" id="JAHXZJ010002982">
    <property type="protein sequence ID" value="KAH0534688.1"/>
    <property type="molecule type" value="Genomic_DNA"/>
</dbReference>
<keyword evidence="3" id="KW-1185">Reference proteome</keyword>
<organism evidence="2 3">
    <name type="scientific">Cotesia glomerata</name>
    <name type="common">Lepidopteran parasitic wasp</name>
    <name type="synonym">Apanteles glomeratus</name>
    <dbReference type="NCBI Taxonomy" id="32391"/>
    <lineage>
        <taxon>Eukaryota</taxon>
        <taxon>Metazoa</taxon>
        <taxon>Ecdysozoa</taxon>
        <taxon>Arthropoda</taxon>
        <taxon>Hexapoda</taxon>
        <taxon>Insecta</taxon>
        <taxon>Pterygota</taxon>
        <taxon>Neoptera</taxon>
        <taxon>Endopterygota</taxon>
        <taxon>Hymenoptera</taxon>
        <taxon>Apocrita</taxon>
        <taxon>Ichneumonoidea</taxon>
        <taxon>Braconidae</taxon>
        <taxon>Microgastrinae</taxon>
        <taxon>Cotesia</taxon>
    </lineage>
</organism>